<dbReference type="SUPFAM" id="SSF54236">
    <property type="entry name" value="Ubiquitin-like"/>
    <property type="match status" value="1"/>
</dbReference>
<dbReference type="Proteomes" id="UP001311799">
    <property type="component" value="Unassembled WGS sequence"/>
</dbReference>
<dbReference type="GO" id="GO:0000421">
    <property type="term" value="C:autophagosome membrane"/>
    <property type="evidence" value="ECO:0007669"/>
    <property type="project" value="TreeGrafter"/>
</dbReference>
<reference evidence="5 6" key="1">
    <citation type="submission" date="2023-10" db="EMBL/GenBank/DDBJ databases">
        <title>Comparative genomics analysis reveals potential genetic determinants of host preference in Cryptosporidium xiaoi.</title>
        <authorList>
            <person name="Xiao L."/>
            <person name="Li J."/>
        </authorList>
    </citation>
    <scope>NUCLEOTIDE SEQUENCE [LARGE SCALE GENOMIC DNA]</scope>
    <source>
        <strain evidence="5 6">52996</strain>
    </source>
</reference>
<dbReference type="GO" id="GO:0019776">
    <property type="term" value="F:Atg8-family ligase activity"/>
    <property type="evidence" value="ECO:0007669"/>
    <property type="project" value="TreeGrafter"/>
</dbReference>
<dbReference type="PANTHER" id="PTHR13385:SF0">
    <property type="entry name" value="UBIQUITIN-LIKE PROTEIN ATG12"/>
    <property type="match status" value="1"/>
</dbReference>
<comment type="caution">
    <text evidence="5">The sequence shown here is derived from an EMBL/GenBank/DDBJ whole genome shotgun (WGS) entry which is preliminary data.</text>
</comment>
<evidence type="ECO:0000313" key="6">
    <source>
        <dbReference type="Proteomes" id="UP001311799"/>
    </source>
</evidence>
<dbReference type="InterPro" id="IPR007242">
    <property type="entry name" value="Atg12"/>
</dbReference>
<sequence length="102" mass="12188">MNLLDRLSESLDDKRNFRVPIIFRPLGKTPLLEKSEMYFNGREKISFVSEFIRSELNVEGNVYLYINNCLEPNKDECIFDLYLILNREQKLYISYSLKPLFL</sequence>
<dbReference type="EMBL" id="JAWDEY010000012">
    <property type="protein sequence ID" value="KAK6589542.1"/>
    <property type="molecule type" value="Genomic_DNA"/>
</dbReference>
<dbReference type="Pfam" id="PF04110">
    <property type="entry name" value="APG12"/>
    <property type="match status" value="1"/>
</dbReference>
<dbReference type="GO" id="GO:0000045">
    <property type="term" value="P:autophagosome assembly"/>
    <property type="evidence" value="ECO:0007669"/>
    <property type="project" value="InterPro"/>
</dbReference>
<protein>
    <recommendedName>
        <fullName evidence="4">Ubiquitin-like protein ATG12</fullName>
    </recommendedName>
</protein>
<evidence type="ECO:0000256" key="1">
    <source>
        <dbReference type="ARBA" id="ARBA00022499"/>
    </source>
</evidence>
<keyword evidence="6" id="KW-1185">Reference proteome</keyword>
<dbReference type="AlphaFoldDB" id="A0AAV9Y047"/>
<name>A0AAV9Y047_9CRYT</name>
<dbReference type="GO" id="GO:0061723">
    <property type="term" value="P:glycophagy"/>
    <property type="evidence" value="ECO:0007669"/>
    <property type="project" value="TreeGrafter"/>
</dbReference>
<dbReference type="GO" id="GO:0000422">
    <property type="term" value="P:autophagy of mitochondrion"/>
    <property type="evidence" value="ECO:0007669"/>
    <property type="project" value="TreeGrafter"/>
</dbReference>
<keyword evidence="2 4" id="KW-0833">Ubl conjugation pathway</keyword>
<evidence type="ECO:0000256" key="2">
    <source>
        <dbReference type="ARBA" id="ARBA00022786"/>
    </source>
</evidence>
<proteinExistence type="inferred from homology"/>
<keyword evidence="3 4" id="KW-0072">Autophagy</keyword>
<evidence type="ECO:0000313" key="5">
    <source>
        <dbReference type="EMBL" id="KAK6589542.1"/>
    </source>
</evidence>
<accession>A0AAV9Y047</accession>
<dbReference type="Gene3D" id="3.10.20.90">
    <property type="entry name" value="Phosphatidylinositol 3-kinase Catalytic Subunit, Chain A, domain 1"/>
    <property type="match status" value="1"/>
</dbReference>
<evidence type="ECO:0000256" key="4">
    <source>
        <dbReference type="RuleBase" id="RU361201"/>
    </source>
</evidence>
<keyword evidence="1 4" id="KW-1017">Isopeptide bond</keyword>
<dbReference type="InterPro" id="IPR029071">
    <property type="entry name" value="Ubiquitin-like_domsf"/>
</dbReference>
<dbReference type="GO" id="GO:0034274">
    <property type="term" value="C:Atg12-Atg5-Atg16 complex"/>
    <property type="evidence" value="ECO:0007669"/>
    <property type="project" value="TreeGrafter"/>
</dbReference>
<comment type="subunit">
    <text evidence="4">Forms a conjugate with ATG5.</text>
</comment>
<comment type="similarity">
    <text evidence="4">Belongs to the ATG12 family.</text>
</comment>
<evidence type="ECO:0000256" key="3">
    <source>
        <dbReference type="ARBA" id="ARBA00023006"/>
    </source>
</evidence>
<organism evidence="5 6">
    <name type="scientific">Cryptosporidium xiaoi</name>
    <dbReference type="NCBI Taxonomy" id="659607"/>
    <lineage>
        <taxon>Eukaryota</taxon>
        <taxon>Sar</taxon>
        <taxon>Alveolata</taxon>
        <taxon>Apicomplexa</taxon>
        <taxon>Conoidasida</taxon>
        <taxon>Coccidia</taxon>
        <taxon>Eucoccidiorida</taxon>
        <taxon>Eimeriorina</taxon>
        <taxon>Cryptosporidiidae</taxon>
        <taxon>Cryptosporidium</taxon>
    </lineage>
</organism>
<dbReference type="GO" id="GO:0097352">
    <property type="term" value="P:autophagosome maturation"/>
    <property type="evidence" value="ECO:0007669"/>
    <property type="project" value="TreeGrafter"/>
</dbReference>
<dbReference type="GO" id="GO:0034045">
    <property type="term" value="C:phagophore assembly site membrane"/>
    <property type="evidence" value="ECO:0007669"/>
    <property type="project" value="TreeGrafter"/>
</dbReference>
<dbReference type="PANTHER" id="PTHR13385">
    <property type="entry name" value="AUTOPHAGY PROTEIN 12"/>
    <property type="match status" value="1"/>
</dbReference>
<gene>
    <name evidence="5" type="ORF">RS030_203076</name>
</gene>
<dbReference type="GO" id="GO:0034727">
    <property type="term" value="P:piecemeal microautophagy of the nucleus"/>
    <property type="evidence" value="ECO:0007669"/>
    <property type="project" value="TreeGrafter"/>
</dbReference>